<dbReference type="RefSeq" id="WP_072861738.1">
    <property type="nucleotide sequence ID" value="NZ_FQUX01000003.1"/>
</dbReference>
<dbReference type="EMBL" id="FQUX01000003">
    <property type="protein sequence ID" value="SHF25797.1"/>
    <property type="molecule type" value="Genomic_DNA"/>
</dbReference>
<dbReference type="Proteomes" id="UP000184406">
    <property type="component" value="Unassembled WGS sequence"/>
</dbReference>
<gene>
    <name evidence="1" type="ORF">SAMN03080594_103110</name>
</gene>
<name>A0A1M5A6N6_9FLAO</name>
<dbReference type="AlphaFoldDB" id="A0A1M5A6N6"/>
<evidence type="ECO:0000313" key="1">
    <source>
        <dbReference type="EMBL" id="SHF25797.1"/>
    </source>
</evidence>
<protein>
    <submittedName>
        <fullName evidence="1">Putative phage abortive infection protein</fullName>
    </submittedName>
</protein>
<organism evidence="1 2">
    <name type="scientific">Arenibacter palladensis</name>
    <dbReference type="NCBI Taxonomy" id="237373"/>
    <lineage>
        <taxon>Bacteria</taxon>
        <taxon>Pseudomonadati</taxon>
        <taxon>Bacteroidota</taxon>
        <taxon>Flavobacteriia</taxon>
        <taxon>Flavobacteriales</taxon>
        <taxon>Flavobacteriaceae</taxon>
        <taxon>Arenibacter</taxon>
    </lineage>
</organism>
<sequence>MGTLFALVSVIFLYTTLRDQRRTSEIEKFETRFFELIRLHRDNVQEITLKTQNGKKIFVLFIREFREIMKIVKDVFKNDKLEKKQIIEISYLAFFYGIGPNSTRILKNSLSNYDKTKVKKLTDELQSQKQEVKKERKFNYVPFEGHQSRLGHYYRHLFQSIAYCHNKKIDIDKYEYIKLIRAQLSNHEQALLFLNSISKLGKPWKDENLIKTYRLIKNIPEDFFDPKKEIDIKELYPEMIFEYEENTVANNV</sequence>
<dbReference type="OrthoDB" id="6678638at2"/>
<dbReference type="InterPro" id="IPR031709">
    <property type="entry name" value="PutAbiC"/>
</dbReference>
<evidence type="ECO:0000313" key="2">
    <source>
        <dbReference type="Proteomes" id="UP000184406"/>
    </source>
</evidence>
<keyword evidence="2" id="KW-1185">Reference proteome</keyword>
<dbReference type="Pfam" id="PF16872">
    <property type="entry name" value="putAbiC"/>
    <property type="match status" value="1"/>
</dbReference>
<reference evidence="2" key="1">
    <citation type="submission" date="2016-11" db="EMBL/GenBank/DDBJ databases">
        <authorList>
            <person name="Varghese N."/>
            <person name="Submissions S."/>
        </authorList>
    </citation>
    <scope>NUCLEOTIDE SEQUENCE [LARGE SCALE GENOMIC DNA]</scope>
    <source>
        <strain evidence="2">DSM 17539</strain>
    </source>
</reference>
<accession>A0A1M5A6N6</accession>
<proteinExistence type="predicted"/>